<dbReference type="WBParaSite" id="SVE_0796500.1">
    <property type="protein sequence ID" value="SVE_0796500.1"/>
    <property type="gene ID" value="SVE_0796500"/>
</dbReference>
<evidence type="ECO:0000256" key="2">
    <source>
        <dbReference type="ARBA" id="ARBA00004496"/>
    </source>
</evidence>
<keyword evidence="3" id="KW-0728">SH3 domain</keyword>
<dbReference type="GO" id="GO:0005886">
    <property type="term" value="C:plasma membrane"/>
    <property type="evidence" value="ECO:0007669"/>
    <property type="project" value="TreeGrafter"/>
</dbReference>
<protein>
    <submittedName>
        <fullName evidence="10">Amphiphysin (inferred by orthology to a D. melanogaster protein)</fullName>
    </submittedName>
</protein>
<dbReference type="PROSITE" id="PS51021">
    <property type="entry name" value="BAR"/>
    <property type="match status" value="1"/>
</dbReference>
<evidence type="ECO:0000256" key="1">
    <source>
        <dbReference type="ARBA" id="ARBA00004308"/>
    </source>
</evidence>
<feature type="compositionally biased region" description="Polar residues" evidence="7">
    <location>
        <begin position="247"/>
        <end position="261"/>
    </location>
</feature>
<evidence type="ECO:0000256" key="3">
    <source>
        <dbReference type="ARBA" id="ARBA00022443"/>
    </source>
</evidence>
<keyword evidence="6" id="KW-0472">Membrane</keyword>
<dbReference type="PANTHER" id="PTHR46514">
    <property type="entry name" value="AMPHIPHYSIN"/>
    <property type="match status" value="1"/>
</dbReference>
<dbReference type="Pfam" id="PF03114">
    <property type="entry name" value="BAR"/>
    <property type="match status" value="1"/>
</dbReference>
<dbReference type="Proteomes" id="UP000035680">
    <property type="component" value="Unassembled WGS sequence"/>
</dbReference>
<dbReference type="Gene3D" id="1.20.1270.60">
    <property type="entry name" value="Arfaptin homology (AH) domain/BAR domain"/>
    <property type="match status" value="1"/>
</dbReference>
<dbReference type="PRINTS" id="PR01251">
    <property type="entry name" value="AMPHIPHYSIN"/>
</dbReference>
<keyword evidence="9" id="KW-1185">Reference proteome</keyword>
<dbReference type="SMART" id="SM00721">
    <property type="entry name" value="BAR"/>
    <property type="match status" value="1"/>
</dbReference>
<evidence type="ECO:0000256" key="7">
    <source>
        <dbReference type="SAM" id="MobiDB-lite"/>
    </source>
</evidence>
<name>A0A0K0FGG4_STRVS</name>
<evidence type="ECO:0000256" key="6">
    <source>
        <dbReference type="ARBA" id="ARBA00023136"/>
    </source>
</evidence>
<dbReference type="PANTHER" id="PTHR46514:SF3">
    <property type="entry name" value="AMPHIPHYSIN"/>
    <property type="match status" value="1"/>
</dbReference>
<dbReference type="SUPFAM" id="SSF103657">
    <property type="entry name" value="BAR/IMD domain-like"/>
    <property type="match status" value="1"/>
</dbReference>
<dbReference type="STRING" id="75913.A0A0K0FGG4"/>
<evidence type="ECO:0000313" key="10">
    <source>
        <dbReference type="WBParaSite" id="SVE_0796500.1"/>
    </source>
</evidence>
<dbReference type="AlphaFoldDB" id="A0A0K0FGG4"/>
<organism evidence="9 10">
    <name type="scientific">Strongyloides venezuelensis</name>
    <name type="common">Threadworm</name>
    <dbReference type="NCBI Taxonomy" id="75913"/>
    <lineage>
        <taxon>Eukaryota</taxon>
        <taxon>Metazoa</taxon>
        <taxon>Ecdysozoa</taxon>
        <taxon>Nematoda</taxon>
        <taxon>Chromadorea</taxon>
        <taxon>Rhabditida</taxon>
        <taxon>Tylenchina</taxon>
        <taxon>Panagrolaimomorpha</taxon>
        <taxon>Strongyloidoidea</taxon>
        <taxon>Strongyloididae</taxon>
        <taxon>Strongyloides</taxon>
    </lineage>
</organism>
<keyword evidence="4" id="KW-0963">Cytoplasm</keyword>
<dbReference type="InterPro" id="IPR004148">
    <property type="entry name" value="BAR_dom"/>
</dbReference>
<reference evidence="10" key="2">
    <citation type="submission" date="2015-08" db="UniProtKB">
        <authorList>
            <consortium name="WormBaseParasite"/>
        </authorList>
    </citation>
    <scope>IDENTIFICATION</scope>
</reference>
<evidence type="ECO:0000256" key="5">
    <source>
        <dbReference type="ARBA" id="ARBA00023054"/>
    </source>
</evidence>
<reference evidence="9" key="1">
    <citation type="submission" date="2014-07" db="EMBL/GenBank/DDBJ databases">
        <authorList>
            <person name="Martin A.A"/>
            <person name="De Silva N."/>
        </authorList>
    </citation>
    <scope>NUCLEOTIDE SEQUENCE</scope>
</reference>
<dbReference type="GO" id="GO:0012505">
    <property type="term" value="C:endomembrane system"/>
    <property type="evidence" value="ECO:0007669"/>
    <property type="project" value="UniProtKB-SubCell"/>
</dbReference>
<evidence type="ECO:0000313" key="9">
    <source>
        <dbReference type="Proteomes" id="UP000035680"/>
    </source>
</evidence>
<dbReference type="GO" id="GO:0005543">
    <property type="term" value="F:phospholipid binding"/>
    <property type="evidence" value="ECO:0007669"/>
    <property type="project" value="TreeGrafter"/>
</dbReference>
<proteinExistence type="predicted"/>
<feature type="region of interest" description="Disordered" evidence="7">
    <location>
        <begin position="243"/>
        <end position="330"/>
    </location>
</feature>
<feature type="domain" description="BAR" evidence="8">
    <location>
        <begin position="20"/>
        <end position="238"/>
    </location>
</feature>
<evidence type="ECO:0000256" key="4">
    <source>
        <dbReference type="ARBA" id="ARBA00022490"/>
    </source>
</evidence>
<dbReference type="FunFam" id="1.20.1270.60:FF:000013">
    <property type="entry name" value="Amphiphysin isoform 2"/>
    <property type="match status" value="1"/>
</dbReference>
<keyword evidence="5" id="KW-0175">Coiled coil</keyword>
<sequence>MSDLFGKHIKKKTARAKEKLLGGLGKGKATTDEEFDRNVTNVTRQAKVSEKLYRDMKNYATSLKALHMAEEQLRSSIKDMYEEEWPNGNHFIAAVQGINCAEEEYEKKFNEEILKSVYDYKNQFSDIHKKIEKRGRKLVDFDAATREYENARHGGKKSDDDPKVVKAKEEMMVAEEKYNKINNELNELLPVLFDSRITFFVDTFQTFFNTQAIKDGEAAKQKRSIVVELDKLGMDLQNLRVARAESPTGSDVSSNAMSKENSFVDHPTPTKNELKNELNNTKTPDDTDSSKVPQNVVEEPDNVKKTPPPKPKRQRDPLNPFDDSDNEDDF</sequence>
<dbReference type="GO" id="GO:0005737">
    <property type="term" value="C:cytoplasm"/>
    <property type="evidence" value="ECO:0007669"/>
    <property type="project" value="UniProtKB-SubCell"/>
</dbReference>
<evidence type="ECO:0000259" key="8">
    <source>
        <dbReference type="PROSITE" id="PS51021"/>
    </source>
</evidence>
<dbReference type="InterPro" id="IPR003005">
    <property type="entry name" value="Amphiphysin"/>
</dbReference>
<dbReference type="InterPro" id="IPR027267">
    <property type="entry name" value="AH/BAR_dom_sf"/>
</dbReference>
<accession>A0A0K0FGG4</accession>
<comment type="subcellular location">
    <subcellularLocation>
        <location evidence="2">Cytoplasm</location>
    </subcellularLocation>
    <subcellularLocation>
        <location evidence="1">Endomembrane system</location>
    </subcellularLocation>
</comment>